<dbReference type="GO" id="GO:0003700">
    <property type="term" value="F:DNA-binding transcription factor activity"/>
    <property type="evidence" value="ECO:0007669"/>
    <property type="project" value="InterPro"/>
</dbReference>
<dbReference type="Proteomes" id="UP000095658">
    <property type="component" value="Unassembled WGS sequence"/>
</dbReference>
<dbReference type="SMART" id="SM00347">
    <property type="entry name" value="HTH_MARR"/>
    <property type="match status" value="1"/>
</dbReference>
<evidence type="ECO:0000256" key="1">
    <source>
        <dbReference type="ARBA" id="ARBA00023015"/>
    </source>
</evidence>
<comment type="caution">
    <text evidence="5">The sequence shown here is derived from an EMBL/GenBank/DDBJ whole genome shotgun (WGS) entry which is preliminary data.</text>
</comment>
<dbReference type="InterPro" id="IPR000835">
    <property type="entry name" value="HTH_MarR-typ"/>
</dbReference>
<dbReference type="AlphaFoldDB" id="A0A1E7DQE4"/>
<gene>
    <name evidence="5" type="ORF">BA724_04590</name>
</gene>
<dbReference type="RefSeq" id="WP_069938172.1">
    <property type="nucleotide sequence ID" value="NZ_MAMP01000020.1"/>
</dbReference>
<evidence type="ECO:0000259" key="4">
    <source>
        <dbReference type="PROSITE" id="PS50995"/>
    </source>
</evidence>
<dbReference type="GO" id="GO:0003677">
    <property type="term" value="F:DNA binding"/>
    <property type="evidence" value="ECO:0007669"/>
    <property type="project" value="UniProtKB-KW"/>
</dbReference>
<keyword evidence="3" id="KW-0804">Transcription</keyword>
<keyword evidence="1" id="KW-0805">Transcription regulation</keyword>
<organism evidence="5 6">
    <name type="scientific">Domibacillus iocasae</name>
    <dbReference type="NCBI Taxonomy" id="1714016"/>
    <lineage>
        <taxon>Bacteria</taxon>
        <taxon>Bacillati</taxon>
        <taxon>Bacillota</taxon>
        <taxon>Bacilli</taxon>
        <taxon>Bacillales</taxon>
        <taxon>Bacillaceae</taxon>
        <taxon>Domibacillus</taxon>
    </lineage>
</organism>
<accession>A0A1E7DQE4</accession>
<evidence type="ECO:0000256" key="3">
    <source>
        <dbReference type="ARBA" id="ARBA00023163"/>
    </source>
</evidence>
<dbReference type="InterPro" id="IPR036388">
    <property type="entry name" value="WH-like_DNA-bd_sf"/>
</dbReference>
<keyword evidence="6" id="KW-1185">Reference proteome</keyword>
<proteinExistence type="predicted"/>
<dbReference type="PANTHER" id="PTHR42756">
    <property type="entry name" value="TRANSCRIPTIONAL REGULATOR, MARR"/>
    <property type="match status" value="1"/>
</dbReference>
<dbReference type="Pfam" id="PF13463">
    <property type="entry name" value="HTH_27"/>
    <property type="match status" value="1"/>
</dbReference>
<protein>
    <submittedName>
        <fullName evidence="5">MarR family transcriptional regulator</fullName>
    </submittedName>
</protein>
<dbReference type="EMBL" id="MAMP01000020">
    <property type="protein sequence ID" value="OES45291.1"/>
    <property type="molecule type" value="Genomic_DNA"/>
</dbReference>
<evidence type="ECO:0000313" key="6">
    <source>
        <dbReference type="Proteomes" id="UP000095658"/>
    </source>
</evidence>
<dbReference type="SUPFAM" id="SSF46785">
    <property type="entry name" value="Winged helix' DNA-binding domain"/>
    <property type="match status" value="1"/>
</dbReference>
<dbReference type="STRING" id="1714016.BA724_04590"/>
<dbReference type="InterPro" id="IPR036390">
    <property type="entry name" value="WH_DNA-bd_sf"/>
</dbReference>
<evidence type="ECO:0000313" key="5">
    <source>
        <dbReference type="EMBL" id="OES45291.1"/>
    </source>
</evidence>
<dbReference type="Gene3D" id="1.10.10.10">
    <property type="entry name" value="Winged helix-like DNA-binding domain superfamily/Winged helix DNA-binding domain"/>
    <property type="match status" value="1"/>
</dbReference>
<keyword evidence="2" id="KW-0238">DNA-binding</keyword>
<reference evidence="5 6" key="1">
    <citation type="submission" date="2016-06" db="EMBL/GenBank/DDBJ databases">
        <title>Domibacillus iocasae genome sequencing.</title>
        <authorList>
            <person name="Verma A."/>
            <person name="Pal Y."/>
            <person name="Ojha A.K."/>
            <person name="Krishnamurthi S."/>
        </authorList>
    </citation>
    <scope>NUCLEOTIDE SEQUENCE [LARGE SCALE GENOMIC DNA]</scope>
    <source>
        <strain evidence="5 6">DSM 29979</strain>
    </source>
</reference>
<name>A0A1E7DQE4_9BACI</name>
<dbReference type="OrthoDB" id="1904211at2"/>
<dbReference type="PANTHER" id="PTHR42756:SF1">
    <property type="entry name" value="TRANSCRIPTIONAL REPRESSOR OF EMRAB OPERON"/>
    <property type="match status" value="1"/>
</dbReference>
<sequence length="142" mass="16321">MTTHTLFHTIHQLSRELTKQVNDTLQPFGLYSAQWAVLFVLKTKGSMSQSALCEYLAVEAPPMTRTVQRLAKQGYVGQTPGEDKRVKVIHLTEKAQQAYPEWEQAVLSMNDRLLECVPEEQRVFMQSMLNEWLGKMKGDLHE</sequence>
<feature type="domain" description="HTH marR-type" evidence="4">
    <location>
        <begin position="3"/>
        <end position="138"/>
    </location>
</feature>
<evidence type="ECO:0000256" key="2">
    <source>
        <dbReference type="ARBA" id="ARBA00023125"/>
    </source>
</evidence>
<dbReference type="PROSITE" id="PS50995">
    <property type="entry name" value="HTH_MARR_2"/>
    <property type="match status" value="1"/>
</dbReference>